<feature type="domain" description="Thioester reductase (TE)" evidence="3">
    <location>
        <begin position="1"/>
        <end position="92"/>
    </location>
</feature>
<dbReference type="PANTHER" id="PTHR44845">
    <property type="entry name" value="CARRIER DOMAIN-CONTAINING PROTEIN"/>
    <property type="match status" value="1"/>
</dbReference>
<dbReference type="PANTHER" id="PTHR44845:SF6">
    <property type="entry name" value="BETA-ALANINE-ACTIVATING ENZYME"/>
    <property type="match status" value="1"/>
</dbReference>
<protein>
    <recommendedName>
        <fullName evidence="3">Thioester reductase (TE) domain-containing protein</fullName>
    </recommendedName>
</protein>
<dbReference type="Pfam" id="PF07993">
    <property type="entry name" value="NAD_binding_4"/>
    <property type="match status" value="1"/>
</dbReference>
<dbReference type="Proteomes" id="UP001055453">
    <property type="component" value="Chromosome"/>
</dbReference>
<reference evidence="4" key="1">
    <citation type="submission" date="2022-04" db="EMBL/GenBank/DDBJ databases">
        <title>Complete genome sequence of a cyanobacterium, Nostoc sp. SO-36, isolated in Antarctica.</title>
        <authorList>
            <person name="Kanesaki Y."/>
            <person name="Effendi D."/>
            <person name="Sakamoto T."/>
            <person name="Ohtani S."/>
            <person name="Awai K."/>
        </authorList>
    </citation>
    <scope>NUCLEOTIDE SEQUENCE</scope>
    <source>
        <strain evidence="4">SO-36</strain>
    </source>
</reference>
<evidence type="ECO:0000256" key="1">
    <source>
        <dbReference type="ARBA" id="ARBA00022450"/>
    </source>
</evidence>
<dbReference type="Gene3D" id="3.40.50.720">
    <property type="entry name" value="NAD(P)-binding Rossmann-like Domain"/>
    <property type="match status" value="1"/>
</dbReference>
<dbReference type="InterPro" id="IPR036291">
    <property type="entry name" value="NAD(P)-bd_dom_sf"/>
</dbReference>
<evidence type="ECO:0000313" key="5">
    <source>
        <dbReference type="Proteomes" id="UP001055453"/>
    </source>
</evidence>
<gene>
    <name evidence="4" type="ORF">ANSO36C_55240</name>
</gene>
<evidence type="ECO:0000313" key="4">
    <source>
        <dbReference type="EMBL" id="BDI19722.1"/>
    </source>
</evidence>
<evidence type="ECO:0000256" key="2">
    <source>
        <dbReference type="ARBA" id="ARBA00022553"/>
    </source>
</evidence>
<proteinExistence type="predicted"/>
<keyword evidence="1" id="KW-0596">Phosphopantetheine</keyword>
<name>A0ABN6Q913_NOSCO</name>
<accession>A0ABN6Q913</accession>
<evidence type="ECO:0000259" key="3">
    <source>
        <dbReference type="Pfam" id="PF07993"/>
    </source>
</evidence>
<organism evidence="4 5">
    <name type="scientific">Nostoc cf. commune SO-36</name>
    <dbReference type="NCBI Taxonomy" id="449208"/>
    <lineage>
        <taxon>Bacteria</taxon>
        <taxon>Bacillati</taxon>
        <taxon>Cyanobacteriota</taxon>
        <taxon>Cyanophyceae</taxon>
        <taxon>Nostocales</taxon>
        <taxon>Nostocaceae</taxon>
        <taxon>Nostoc</taxon>
    </lineage>
</organism>
<keyword evidence="2" id="KW-0597">Phosphoprotein</keyword>
<dbReference type="EMBL" id="AP025732">
    <property type="protein sequence ID" value="BDI19722.1"/>
    <property type="molecule type" value="Genomic_DNA"/>
</dbReference>
<dbReference type="SUPFAM" id="SSF51735">
    <property type="entry name" value="NAD(P)-binding Rossmann-fold domains"/>
    <property type="match status" value="1"/>
</dbReference>
<keyword evidence="5" id="KW-1185">Reference proteome</keyword>
<sequence length="99" mass="11003">MQRIAAQIDVIYHNGAFVNFTYPYSQLKAANVLGTQEVLRLAAQIKVKASTFLFLPLVLLVLADSALEIIREETPINHSAKISSGYTQSKWVVRKISSP</sequence>
<dbReference type="RefSeq" id="WP_251957297.1">
    <property type="nucleotide sequence ID" value="NZ_AP025732.1"/>
</dbReference>
<dbReference type="InterPro" id="IPR013120">
    <property type="entry name" value="FAR_NAD-bd"/>
</dbReference>